<evidence type="ECO:0000259" key="1">
    <source>
        <dbReference type="Pfam" id="PF12705"/>
    </source>
</evidence>
<reference evidence="2" key="1">
    <citation type="submission" date="2020-10" db="EMBL/GenBank/DDBJ databases">
        <title>Paenihalocynthiibacter styelae gen. nov., sp. nov., isolated from stalked sea squirt Styela clava.</title>
        <authorList>
            <person name="Kim Y.-O."/>
            <person name="Yoon J.-H."/>
        </authorList>
    </citation>
    <scope>NUCLEOTIDE SEQUENCE</scope>
    <source>
        <strain evidence="2">MYP1-1</strain>
    </source>
</reference>
<dbReference type="SUPFAM" id="SSF52980">
    <property type="entry name" value="Restriction endonuclease-like"/>
    <property type="match status" value="1"/>
</dbReference>
<feature type="domain" description="PD-(D/E)XK endonuclease-like" evidence="1">
    <location>
        <begin position="707"/>
        <end position="924"/>
    </location>
</feature>
<dbReference type="InterPro" id="IPR011335">
    <property type="entry name" value="Restrct_endonuc-II-like"/>
</dbReference>
<dbReference type="RefSeq" id="WP_228848809.1">
    <property type="nucleotide sequence ID" value="NZ_JADCKQ010000006.1"/>
</dbReference>
<name>A0A8J7INF0_9RHOB</name>
<evidence type="ECO:0000313" key="3">
    <source>
        <dbReference type="Proteomes" id="UP000640583"/>
    </source>
</evidence>
<protein>
    <submittedName>
        <fullName evidence="2">Double-strand break repair protein AddB</fullName>
    </submittedName>
</protein>
<accession>A0A8J7INF0</accession>
<dbReference type="InterPro" id="IPR038726">
    <property type="entry name" value="PDDEXK_AddAB-type"/>
</dbReference>
<dbReference type="Pfam" id="PF12705">
    <property type="entry name" value="PDDEXK_1"/>
    <property type="match status" value="1"/>
</dbReference>
<sequence length="970" mass="107047">MFEPSDQPRVYALPPGVDFSKALIEGLHQRWPENDPLTPPRTEIYVNTRRSARKLRDLFDAGPAMLLPAIRTLDAFGKDIATKPAIAPLRKRLEIARLVQALIAQSPDLAPHTAAFDLAESLVTLFDEAAGEGVDPADILSLDLTDQSGHWARAQQFLSLVHSYFQTSGPGQDAQLRQATIAQITDWQVQPPQHPVIIAGSTGSRGTTHLMMEAVARLPQGAIVLPGFDFDMPDSAWESLAREGTGEDHPQYRALALMQSLGLTRQDILPWSETPVPAAARNKLLSLALRPAPVTDQWRTDQTPAEEITAACEKVTLLEAQDGRTEAGAIALGMRAALEQGKTIALVSPDRQLTRRVSMALSRWGIEPDDSAGRPLHLSAPGRLLRQIASLFGRQADASDLLAILKHPLVATGAGNRGTHLLHTRDLELMIRAKGMPFPNADDLASFAEKMKTDVAQHWGDWIVSTLSELEDLNEASISTFTEILITRCETFCAGPDGEISGELWENTAGQEARKIMDHLAEVSDAGGTHSAREFGALLLSLLQAGELRSAVTPNSNVMIWGTLEARVQSADIVILGGLNEGIWPGQPAPDPWLNRQMRKDLGLLLPERRTGLAAHDFQQAAGAYEIWLTRSIRDASAETVPSRWLNRLMNLLSGLPDKGGPEALKGMTARGAGWASMLKEWDRALPEVDPAPRPSPRPPVEQRPKQLSVTAIQKLIRDPYAIYAQYILNLRPLRPLQQSADAPLRGTVVHDIMEAFIRKNDLSEDAFIETIDEILPTAAPWPAVQRIWRAKLLRVMPWFLQSEARRQQNATPAEFEENGKITLQNPEFTLICRTDRIDQTDDGRVYIYDYKTGAPPSKDQQKYFDKQLPLTAAMAERGAFKTLGLAQVAEAAYIGLASKPAVVPAPLEEPTTDEIWDQFCELIATWVQPQRGYLSRRAIEGQRFDGDFDHLARFGEWDTTSAPVEEDLQ</sequence>
<dbReference type="InterPro" id="IPR011604">
    <property type="entry name" value="PDDEXK-like_dom_sf"/>
</dbReference>
<dbReference type="Proteomes" id="UP000640583">
    <property type="component" value="Unassembled WGS sequence"/>
</dbReference>
<keyword evidence="3" id="KW-1185">Reference proteome</keyword>
<gene>
    <name evidence="2" type="primary">addB</name>
    <name evidence="2" type="ORF">H1D41_10220</name>
</gene>
<dbReference type="EMBL" id="JADCKQ010000006">
    <property type="protein sequence ID" value="MBI1494011.1"/>
    <property type="molecule type" value="Genomic_DNA"/>
</dbReference>
<dbReference type="AlphaFoldDB" id="A0A8J7INF0"/>
<dbReference type="SUPFAM" id="SSF52540">
    <property type="entry name" value="P-loop containing nucleoside triphosphate hydrolases"/>
    <property type="match status" value="1"/>
</dbReference>
<comment type="caution">
    <text evidence="2">The sequence shown here is derived from an EMBL/GenBank/DDBJ whole genome shotgun (WGS) entry which is preliminary data.</text>
</comment>
<dbReference type="InterPro" id="IPR027417">
    <property type="entry name" value="P-loop_NTPase"/>
</dbReference>
<dbReference type="InterPro" id="IPR014153">
    <property type="entry name" value="Ds_break_AddB"/>
</dbReference>
<organism evidence="2 3">
    <name type="scientific">Halocynthiibacter styelae</name>
    <dbReference type="NCBI Taxonomy" id="2761955"/>
    <lineage>
        <taxon>Bacteria</taxon>
        <taxon>Pseudomonadati</taxon>
        <taxon>Pseudomonadota</taxon>
        <taxon>Alphaproteobacteria</taxon>
        <taxon>Rhodobacterales</taxon>
        <taxon>Paracoccaceae</taxon>
        <taxon>Halocynthiibacter</taxon>
    </lineage>
</organism>
<proteinExistence type="predicted"/>
<dbReference type="NCBIfam" id="TIGR02786">
    <property type="entry name" value="addB_alphas"/>
    <property type="match status" value="1"/>
</dbReference>
<evidence type="ECO:0000313" key="2">
    <source>
        <dbReference type="EMBL" id="MBI1494011.1"/>
    </source>
</evidence>
<dbReference type="Gene3D" id="3.90.320.10">
    <property type="match status" value="1"/>
</dbReference>